<name>A0ABV8HE09_9ACTN</name>
<dbReference type="RefSeq" id="WP_386425121.1">
    <property type="nucleotide sequence ID" value="NZ_JBHSBB010000002.1"/>
</dbReference>
<dbReference type="EMBL" id="JBHSBB010000002">
    <property type="protein sequence ID" value="MFC4030135.1"/>
    <property type="molecule type" value="Genomic_DNA"/>
</dbReference>
<gene>
    <name evidence="1" type="ORF">ACFO3J_01460</name>
</gene>
<protein>
    <submittedName>
        <fullName evidence="1">Uncharacterized protein</fullName>
    </submittedName>
</protein>
<dbReference type="Proteomes" id="UP001595765">
    <property type="component" value="Unassembled WGS sequence"/>
</dbReference>
<evidence type="ECO:0000313" key="1">
    <source>
        <dbReference type="EMBL" id="MFC4030135.1"/>
    </source>
</evidence>
<reference evidence="2" key="1">
    <citation type="journal article" date="2019" name="Int. J. Syst. Evol. Microbiol.">
        <title>The Global Catalogue of Microorganisms (GCM) 10K type strain sequencing project: providing services to taxonomists for standard genome sequencing and annotation.</title>
        <authorList>
            <consortium name="The Broad Institute Genomics Platform"/>
            <consortium name="The Broad Institute Genome Sequencing Center for Infectious Disease"/>
            <person name="Wu L."/>
            <person name="Ma J."/>
        </authorList>
    </citation>
    <scope>NUCLEOTIDE SEQUENCE [LARGE SCALE GENOMIC DNA]</scope>
    <source>
        <strain evidence="2">CGMCC 4.7237</strain>
    </source>
</reference>
<accession>A0ABV8HE09</accession>
<organism evidence="1 2">
    <name type="scientific">Streptomyces polygonati</name>
    <dbReference type="NCBI Taxonomy" id="1617087"/>
    <lineage>
        <taxon>Bacteria</taxon>
        <taxon>Bacillati</taxon>
        <taxon>Actinomycetota</taxon>
        <taxon>Actinomycetes</taxon>
        <taxon>Kitasatosporales</taxon>
        <taxon>Streptomycetaceae</taxon>
        <taxon>Streptomyces</taxon>
    </lineage>
</organism>
<evidence type="ECO:0000313" key="2">
    <source>
        <dbReference type="Proteomes" id="UP001595765"/>
    </source>
</evidence>
<comment type="caution">
    <text evidence="1">The sequence shown here is derived from an EMBL/GenBank/DDBJ whole genome shotgun (WGS) entry which is preliminary data.</text>
</comment>
<proteinExistence type="predicted"/>
<keyword evidence="2" id="KW-1185">Reference proteome</keyword>
<sequence>MSFDQRKSTPNWAEIDYDRSTWFPIPLGFKGTKWLDAAEWAFDYAGDRFLKGGRELTKKVVKKEVLPFARSLVVAREKVAGHMAGHKLYCHCPDYTKLPVPVAVGLWKCQGTWEEAIGYYASWGTESATTQPATERFETEALGTGVRAQWSGVHGPGPYDQVNYVFRDTAFDTDVHVFLTSWDHQRFTEIVPDLDRLVRGIRCVPGSDG</sequence>